<organism evidence="5">
    <name type="scientific">mine drainage metagenome</name>
    <dbReference type="NCBI Taxonomy" id="410659"/>
    <lineage>
        <taxon>unclassified sequences</taxon>
        <taxon>metagenomes</taxon>
        <taxon>ecological metagenomes</taxon>
    </lineage>
</organism>
<dbReference type="InterPro" id="IPR036390">
    <property type="entry name" value="WH_DNA-bd_sf"/>
</dbReference>
<reference evidence="5" key="1">
    <citation type="submission" date="2016-10" db="EMBL/GenBank/DDBJ databases">
        <title>Sequence of Gallionella enrichment culture.</title>
        <authorList>
            <person name="Poehlein A."/>
            <person name="Muehling M."/>
            <person name="Daniel R."/>
        </authorList>
    </citation>
    <scope>NUCLEOTIDE SEQUENCE</scope>
</reference>
<dbReference type="AlphaFoldDB" id="A0A1J5RDF4"/>
<feature type="domain" description="HTH arsR-type" evidence="4">
    <location>
        <begin position="23"/>
        <end position="117"/>
    </location>
</feature>
<comment type="caution">
    <text evidence="5">The sequence shown here is derived from an EMBL/GenBank/DDBJ whole genome shotgun (WGS) entry which is preliminary data.</text>
</comment>
<dbReference type="Gene3D" id="1.10.10.10">
    <property type="entry name" value="Winged helix-like DNA-binding domain superfamily/Winged helix DNA-binding domain"/>
    <property type="match status" value="1"/>
</dbReference>
<keyword evidence="2" id="KW-0238">DNA-binding</keyword>
<evidence type="ECO:0000313" key="5">
    <source>
        <dbReference type="EMBL" id="OIQ86173.1"/>
    </source>
</evidence>
<dbReference type="InterPro" id="IPR011991">
    <property type="entry name" value="ArsR-like_HTH"/>
</dbReference>
<evidence type="ECO:0000259" key="4">
    <source>
        <dbReference type="PROSITE" id="PS50987"/>
    </source>
</evidence>
<dbReference type="GO" id="GO:0003700">
    <property type="term" value="F:DNA-binding transcription factor activity"/>
    <property type="evidence" value="ECO:0007669"/>
    <property type="project" value="InterPro"/>
</dbReference>
<dbReference type="CDD" id="cd00090">
    <property type="entry name" value="HTH_ARSR"/>
    <property type="match status" value="1"/>
</dbReference>
<dbReference type="GO" id="GO:0003677">
    <property type="term" value="F:DNA binding"/>
    <property type="evidence" value="ECO:0007669"/>
    <property type="project" value="UniProtKB-KW"/>
</dbReference>
<protein>
    <submittedName>
        <fullName evidence="5">HTH-type transcriptional repressor SmtB</fullName>
    </submittedName>
</protein>
<dbReference type="InterPro" id="IPR001845">
    <property type="entry name" value="HTH_ArsR_DNA-bd_dom"/>
</dbReference>
<proteinExistence type="predicted"/>
<dbReference type="PANTHER" id="PTHR33154">
    <property type="entry name" value="TRANSCRIPTIONAL REGULATOR, ARSR FAMILY"/>
    <property type="match status" value="1"/>
</dbReference>
<sequence length="124" mass="13282">MTYTSNVTDAMMTRSNPVVLTSARPADPGPAVSLLTAVADPIRWTVLQQLADSDSCVCNLQEHIPIASNLLSYHLKVLRDAGLVTTSRRGRWIDYALATDALDRLAAALPGRAPARTAAPSEPQ</sequence>
<name>A0A1J5RDF4_9ZZZZ</name>
<keyword evidence="1" id="KW-0805">Transcription regulation</keyword>
<evidence type="ECO:0000256" key="2">
    <source>
        <dbReference type="ARBA" id="ARBA00023125"/>
    </source>
</evidence>
<gene>
    <name evidence="5" type="primary">smtB_1</name>
    <name evidence="5" type="ORF">GALL_319810</name>
</gene>
<keyword evidence="3" id="KW-0804">Transcription</keyword>
<dbReference type="SMART" id="SM00418">
    <property type="entry name" value="HTH_ARSR"/>
    <property type="match status" value="1"/>
</dbReference>
<evidence type="ECO:0000256" key="3">
    <source>
        <dbReference type="ARBA" id="ARBA00023163"/>
    </source>
</evidence>
<accession>A0A1J5RDF4</accession>
<dbReference type="NCBIfam" id="NF033788">
    <property type="entry name" value="HTH_metalloreg"/>
    <property type="match status" value="1"/>
</dbReference>
<dbReference type="InterPro" id="IPR036388">
    <property type="entry name" value="WH-like_DNA-bd_sf"/>
</dbReference>
<evidence type="ECO:0000256" key="1">
    <source>
        <dbReference type="ARBA" id="ARBA00023015"/>
    </source>
</evidence>
<dbReference type="Pfam" id="PF01022">
    <property type="entry name" value="HTH_5"/>
    <property type="match status" value="1"/>
</dbReference>
<dbReference type="SUPFAM" id="SSF46785">
    <property type="entry name" value="Winged helix' DNA-binding domain"/>
    <property type="match status" value="1"/>
</dbReference>
<dbReference type="PROSITE" id="PS50987">
    <property type="entry name" value="HTH_ARSR_2"/>
    <property type="match status" value="1"/>
</dbReference>
<dbReference type="PANTHER" id="PTHR33154:SF18">
    <property type="entry name" value="ARSENICAL RESISTANCE OPERON REPRESSOR"/>
    <property type="match status" value="1"/>
</dbReference>
<dbReference type="InterPro" id="IPR051081">
    <property type="entry name" value="HTH_MetalResp_TranReg"/>
</dbReference>
<dbReference type="EMBL" id="MLJW01000496">
    <property type="protein sequence ID" value="OIQ86173.1"/>
    <property type="molecule type" value="Genomic_DNA"/>
</dbReference>
<dbReference type="PRINTS" id="PR00778">
    <property type="entry name" value="HTHARSR"/>
</dbReference>